<protein>
    <submittedName>
        <fullName evidence="2">Uncharacterized protein</fullName>
    </submittedName>
</protein>
<sequence length="161" mass="17615">MLPHRRPAAYNRETHPTTPPPITPPSSSALSARLGARKKKAGNAPSRTGDKYRPGRGRHFGGNGMLPPGLQFAALDTDLAKPALFVQPDGGGVTRSQMWHNGEEISSRYNANPHSAYQRRPLFEPSASKVHPSGKKRKGLYVPVLWFIDDLTPYKAGARPK</sequence>
<organism evidence="2 3">
    <name type="scientific">Seiridium cardinale</name>
    <dbReference type="NCBI Taxonomy" id="138064"/>
    <lineage>
        <taxon>Eukaryota</taxon>
        <taxon>Fungi</taxon>
        <taxon>Dikarya</taxon>
        <taxon>Ascomycota</taxon>
        <taxon>Pezizomycotina</taxon>
        <taxon>Sordariomycetes</taxon>
        <taxon>Xylariomycetidae</taxon>
        <taxon>Amphisphaeriales</taxon>
        <taxon>Sporocadaceae</taxon>
        <taxon>Seiridium</taxon>
    </lineage>
</organism>
<evidence type="ECO:0000256" key="1">
    <source>
        <dbReference type="SAM" id="MobiDB-lite"/>
    </source>
</evidence>
<comment type="caution">
    <text evidence="2">The sequence shown here is derived from an EMBL/GenBank/DDBJ whole genome shotgun (WGS) entry which is preliminary data.</text>
</comment>
<dbReference type="EMBL" id="JARVKM010000032">
    <property type="protein sequence ID" value="KAK9775759.1"/>
    <property type="molecule type" value="Genomic_DNA"/>
</dbReference>
<evidence type="ECO:0000313" key="2">
    <source>
        <dbReference type="EMBL" id="KAK9775759.1"/>
    </source>
</evidence>
<gene>
    <name evidence="2" type="ORF">SCAR479_07575</name>
</gene>
<accession>A0ABR2XPN1</accession>
<feature type="region of interest" description="Disordered" evidence="1">
    <location>
        <begin position="1"/>
        <end position="65"/>
    </location>
</feature>
<keyword evidence="3" id="KW-1185">Reference proteome</keyword>
<evidence type="ECO:0000313" key="3">
    <source>
        <dbReference type="Proteomes" id="UP001465668"/>
    </source>
</evidence>
<dbReference type="Proteomes" id="UP001465668">
    <property type="component" value="Unassembled WGS sequence"/>
</dbReference>
<name>A0ABR2XPN1_9PEZI</name>
<feature type="compositionally biased region" description="Low complexity" evidence="1">
    <location>
        <begin position="25"/>
        <end position="34"/>
    </location>
</feature>
<proteinExistence type="predicted"/>
<reference evidence="2 3" key="1">
    <citation type="submission" date="2024-02" db="EMBL/GenBank/DDBJ databases">
        <title>First draft genome assembly of two strains of Seiridium cardinale.</title>
        <authorList>
            <person name="Emiliani G."/>
            <person name="Scali E."/>
        </authorList>
    </citation>
    <scope>NUCLEOTIDE SEQUENCE [LARGE SCALE GENOMIC DNA]</scope>
    <source>
        <strain evidence="2 3">BM-138-000479</strain>
    </source>
</reference>